<evidence type="ECO:0000256" key="2">
    <source>
        <dbReference type="ARBA" id="ARBA00009463"/>
    </source>
</evidence>
<dbReference type="InterPro" id="IPR008927">
    <property type="entry name" value="6-PGluconate_DH-like_C_sf"/>
</dbReference>
<evidence type="ECO:0000259" key="4">
    <source>
        <dbReference type="Pfam" id="PF00725"/>
    </source>
</evidence>
<dbReference type="SUPFAM" id="SSF51735">
    <property type="entry name" value="NAD(P)-binding Rossmann-fold domains"/>
    <property type="match status" value="1"/>
</dbReference>
<dbReference type="InterPro" id="IPR006108">
    <property type="entry name" value="3HC_DH_C"/>
</dbReference>
<dbReference type="Gene3D" id="1.10.1040.10">
    <property type="entry name" value="N-(1-d-carboxylethyl)-l-norvaline Dehydrogenase, domain 2"/>
    <property type="match status" value="1"/>
</dbReference>
<dbReference type="EMBL" id="JAECVW010000001">
    <property type="protein sequence ID" value="MBH8593861.1"/>
    <property type="molecule type" value="Genomic_DNA"/>
</dbReference>
<evidence type="ECO:0000256" key="3">
    <source>
        <dbReference type="ARBA" id="ARBA00023002"/>
    </source>
</evidence>
<dbReference type="GO" id="GO:0016616">
    <property type="term" value="F:oxidoreductase activity, acting on the CH-OH group of donors, NAD or NADP as acceptor"/>
    <property type="evidence" value="ECO:0007669"/>
    <property type="project" value="InterPro"/>
</dbReference>
<dbReference type="RefSeq" id="WP_181731073.1">
    <property type="nucleotide sequence ID" value="NZ_JACEIR010000001.1"/>
</dbReference>
<feature type="domain" description="3-hydroxyacyl-CoA dehydrogenase NAD binding" evidence="5">
    <location>
        <begin position="39"/>
        <end position="144"/>
    </location>
</feature>
<dbReference type="PANTHER" id="PTHR48075">
    <property type="entry name" value="3-HYDROXYACYL-COA DEHYDROGENASE FAMILY PROTEIN"/>
    <property type="match status" value="1"/>
</dbReference>
<dbReference type="InterPro" id="IPR022694">
    <property type="entry name" value="3-OHacyl-CoA_DH"/>
</dbReference>
<dbReference type="GO" id="GO:0006631">
    <property type="term" value="P:fatty acid metabolic process"/>
    <property type="evidence" value="ECO:0007669"/>
    <property type="project" value="InterPro"/>
</dbReference>
<dbReference type="Gene3D" id="3.40.50.720">
    <property type="entry name" value="NAD(P)-binding Rossmann-like Domain"/>
    <property type="match status" value="1"/>
</dbReference>
<dbReference type="GO" id="GO:0070403">
    <property type="term" value="F:NAD+ binding"/>
    <property type="evidence" value="ECO:0007669"/>
    <property type="project" value="InterPro"/>
</dbReference>
<gene>
    <name evidence="6" type="ORF">I8U20_00785</name>
</gene>
<dbReference type="Proteomes" id="UP000633619">
    <property type="component" value="Unassembled WGS sequence"/>
</dbReference>
<dbReference type="InterPro" id="IPR006176">
    <property type="entry name" value="3-OHacyl-CoA_DH_NAD-bd"/>
</dbReference>
<evidence type="ECO:0000313" key="6">
    <source>
        <dbReference type="EMBL" id="MBH8593861.1"/>
    </source>
</evidence>
<dbReference type="InterPro" id="IPR013328">
    <property type="entry name" value="6PGD_dom2"/>
</dbReference>
<evidence type="ECO:0000256" key="1">
    <source>
        <dbReference type="ARBA" id="ARBA00005086"/>
    </source>
</evidence>
<dbReference type="Pfam" id="PF02737">
    <property type="entry name" value="3HCDH_N"/>
    <property type="match status" value="1"/>
</dbReference>
<evidence type="ECO:0000259" key="5">
    <source>
        <dbReference type="Pfam" id="PF02737"/>
    </source>
</evidence>
<dbReference type="Pfam" id="PF00725">
    <property type="entry name" value="3HCDH"/>
    <property type="match status" value="1"/>
</dbReference>
<feature type="domain" description="3-hydroxyacyl-CoA dehydrogenase C-terminal" evidence="4">
    <location>
        <begin position="147"/>
        <end position="243"/>
    </location>
</feature>
<comment type="pathway">
    <text evidence="1">Lipid metabolism; butanoate metabolism.</text>
</comment>
<reference evidence="6 7" key="1">
    <citation type="submission" date="2020-12" db="EMBL/GenBank/DDBJ databases">
        <title>WGS of Thermoactinomyces spp.</title>
        <authorList>
            <person name="Cheng K."/>
        </authorList>
    </citation>
    <scope>NUCLEOTIDE SEQUENCE [LARGE SCALE GENOMIC DNA]</scope>
    <source>
        <strain evidence="7">CICC 10671\DSM 43846</strain>
    </source>
</reference>
<dbReference type="InterPro" id="IPR036291">
    <property type="entry name" value="NAD(P)-bd_dom_sf"/>
</dbReference>
<accession>A0A8I1A9D1</accession>
<protein>
    <submittedName>
        <fullName evidence="6">3-hydroxybutyryl-CoA dehydrogenase</fullName>
    </submittedName>
</protein>
<evidence type="ECO:0000313" key="7">
    <source>
        <dbReference type="Proteomes" id="UP000633619"/>
    </source>
</evidence>
<dbReference type="SUPFAM" id="SSF48179">
    <property type="entry name" value="6-phosphogluconate dehydrogenase C-terminal domain-like"/>
    <property type="match status" value="1"/>
</dbReference>
<name>A0A8I1A9D1_THEIN</name>
<dbReference type="PANTHER" id="PTHR48075:SF5">
    <property type="entry name" value="3-HYDROXYBUTYRYL-COA DEHYDROGENASE"/>
    <property type="match status" value="1"/>
</dbReference>
<sequence length="257" mass="28408">MSTTNNTVLLTGESVLLPELKELFASKDYEVVTEKAVENDAQKIGLAVEVSNVDLELKKAVIQKLDRELPPDVPILTTSLGVSATEVASWTRHPERVCGFGTFRPLSERKLLELAPGLRTSLETLKRAEAFFQSLGKNTAVVQDETGLVFPRVLSLIINEAVFAVMEGTATPRDIDIAMKKGTNYPYGPLEWADQIGLDEVYAVIRGLHRDLAEERYRPAPLLRKMVLAGMLGVRSGEGFYTYSGEAARPSTRRDEQ</sequence>
<organism evidence="6 7">
    <name type="scientific">Thermoactinomyces intermedius</name>
    <dbReference type="NCBI Taxonomy" id="2024"/>
    <lineage>
        <taxon>Bacteria</taxon>
        <taxon>Bacillati</taxon>
        <taxon>Bacillota</taxon>
        <taxon>Bacilli</taxon>
        <taxon>Bacillales</taxon>
        <taxon>Thermoactinomycetaceae</taxon>
        <taxon>Thermoactinomyces</taxon>
    </lineage>
</organism>
<proteinExistence type="inferred from homology"/>
<keyword evidence="3" id="KW-0560">Oxidoreductase</keyword>
<comment type="similarity">
    <text evidence="2">Belongs to the 3-hydroxyacyl-CoA dehydrogenase family.</text>
</comment>
<keyword evidence="7" id="KW-1185">Reference proteome</keyword>
<comment type="caution">
    <text evidence="6">The sequence shown here is derived from an EMBL/GenBank/DDBJ whole genome shotgun (WGS) entry which is preliminary data.</text>
</comment>
<dbReference type="PIRSF" id="PIRSF000105">
    <property type="entry name" value="HCDH"/>
    <property type="match status" value="1"/>
</dbReference>
<dbReference type="AlphaFoldDB" id="A0A8I1A9D1"/>